<gene>
    <name evidence="15" type="ORF">CCH79_00003201</name>
</gene>
<evidence type="ECO:0000256" key="2">
    <source>
        <dbReference type="ARBA" id="ARBA00004123"/>
    </source>
</evidence>
<evidence type="ECO:0000256" key="14">
    <source>
        <dbReference type="SAM" id="MobiDB-lite"/>
    </source>
</evidence>
<dbReference type="InterPro" id="IPR006355">
    <property type="entry name" value="LHPP/HDHD2"/>
</dbReference>
<keyword evidence="16" id="KW-1185">Reference proteome</keyword>
<dbReference type="SUPFAM" id="SSF56784">
    <property type="entry name" value="HAD-like"/>
    <property type="match status" value="1"/>
</dbReference>
<proteinExistence type="inferred from homology"/>
<dbReference type="Gene3D" id="3.40.50.1000">
    <property type="entry name" value="HAD superfamily/HAD-like"/>
    <property type="match status" value="2"/>
</dbReference>
<comment type="similarity">
    <text evidence="4">Belongs to the HAD-like hydrolase superfamily.</text>
</comment>
<evidence type="ECO:0000313" key="16">
    <source>
        <dbReference type="Proteomes" id="UP000250572"/>
    </source>
</evidence>
<dbReference type="PANTHER" id="PTHR19288">
    <property type="entry name" value="4-NITROPHENYLPHOSPHATASE-RELATED"/>
    <property type="match status" value="1"/>
</dbReference>
<dbReference type="CDD" id="cd07509">
    <property type="entry name" value="HAD_PPase"/>
    <property type="match status" value="1"/>
</dbReference>
<evidence type="ECO:0000256" key="12">
    <source>
        <dbReference type="ARBA" id="ARBA00039357"/>
    </source>
</evidence>
<evidence type="ECO:0000256" key="6">
    <source>
        <dbReference type="ARBA" id="ARBA00022490"/>
    </source>
</evidence>
<evidence type="ECO:0000256" key="11">
    <source>
        <dbReference type="ARBA" id="ARBA00037258"/>
    </source>
</evidence>
<keyword evidence="7" id="KW-0479">Metal-binding</keyword>
<dbReference type="InterPro" id="IPR023214">
    <property type="entry name" value="HAD_sf"/>
</dbReference>
<dbReference type="GO" id="GO:0004427">
    <property type="term" value="F:inorganic diphosphate phosphatase activity"/>
    <property type="evidence" value="ECO:0007669"/>
    <property type="project" value="UniProtKB-EC"/>
</dbReference>
<dbReference type="GO" id="GO:0005634">
    <property type="term" value="C:nucleus"/>
    <property type="evidence" value="ECO:0007669"/>
    <property type="project" value="UniProtKB-SubCell"/>
</dbReference>
<evidence type="ECO:0000313" key="15">
    <source>
        <dbReference type="EMBL" id="PWA21563.1"/>
    </source>
</evidence>
<evidence type="ECO:0000256" key="10">
    <source>
        <dbReference type="ARBA" id="ARBA00023242"/>
    </source>
</evidence>
<feature type="region of interest" description="Disordered" evidence="14">
    <location>
        <begin position="309"/>
        <end position="335"/>
    </location>
</feature>
<dbReference type="PANTHER" id="PTHR19288:SF44">
    <property type="entry name" value="PHOSPHOLYSINE PHOSPHOHISTIDINE INORGANIC PYROPHOSPHATE PHOSPHATASE"/>
    <property type="match status" value="1"/>
</dbReference>
<sequence>MDSSVHLEVRFGLWLQDGNKSFKSCKLQVAVCEDQLMSREREAPRNQITKHRLSIQLAVIVCKLDRESGQSPKAERRTTWYASFKTVLTRVQYGEKLIREGQQACQPPAKSGAHLWNIVCLPAVARQDAEGHDGPLNDIDGFLEFMLPDDQRRGQSDDVPMGGLGQESVVPKAQANLPGIIVCKCGKQNNTHWINSSGESFAQYHQIRANTFVVDSQAPASPCQARLDLISDPQHLQSPQGVSSDCRNIDTHIIHRKFAIFGHGLTLASLQGHREWVVVVCPMLLLAGIDFLRGELGHDGGPWTCMDAPAENQPSTAQAPELLSSPRYGSRRRSTQNVMADTSWPSCAKSLKGVILDMCGVLYDSGEGDGVAIPGSIEAVKRLKESDLQLRFCTNETQATREKFVAKLQRLGFDICVSEVFPPAPAAIAVLKERGLRPHLLVHDGLLPEFDAVDKTNPNCVIIGDAAENFSYQNLNEAFRVLIGLEKPVLFSLGQGRYYKETDGLKLDVGVYMKALEYACDLKAEVIGKPSPTFFQSVLSDMGLKPHESLMIGDDLVNDVGGAQYCGMKGVQVRTGKYSVLS</sequence>
<dbReference type="InterPro" id="IPR006357">
    <property type="entry name" value="HAD-SF_hydro_IIA"/>
</dbReference>
<dbReference type="EC" id="3.6.1.1" evidence="5"/>
<comment type="catalytic activity">
    <reaction evidence="13">
        <text>diphosphate + H2O = 2 phosphate + H(+)</text>
        <dbReference type="Rhea" id="RHEA:24576"/>
        <dbReference type="ChEBI" id="CHEBI:15377"/>
        <dbReference type="ChEBI" id="CHEBI:15378"/>
        <dbReference type="ChEBI" id="CHEBI:33019"/>
        <dbReference type="ChEBI" id="CHEBI:43474"/>
        <dbReference type="EC" id="3.6.1.1"/>
    </reaction>
</comment>
<evidence type="ECO:0000256" key="1">
    <source>
        <dbReference type="ARBA" id="ARBA00001946"/>
    </source>
</evidence>
<dbReference type="NCBIfam" id="TIGR01458">
    <property type="entry name" value="HAD-SF-IIA-hyp3"/>
    <property type="match status" value="1"/>
</dbReference>
<evidence type="ECO:0000256" key="3">
    <source>
        <dbReference type="ARBA" id="ARBA00004496"/>
    </source>
</evidence>
<dbReference type="EMBL" id="NHOQ01001904">
    <property type="protein sequence ID" value="PWA21563.1"/>
    <property type="molecule type" value="Genomic_DNA"/>
</dbReference>
<keyword evidence="8" id="KW-0378">Hydrolase</keyword>
<evidence type="ECO:0000256" key="7">
    <source>
        <dbReference type="ARBA" id="ARBA00022723"/>
    </source>
</evidence>
<name>A0A315VQI8_GAMAF</name>
<comment type="caution">
    <text evidence="15">The sequence shown here is derived from an EMBL/GenBank/DDBJ whole genome shotgun (WGS) entry which is preliminary data.</text>
</comment>
<comment type="subcellular location">
    <subcellularLocation>
        <location evidence="3">Cytoplasm</location>
    </subcellularLocation>
    <subcellularLocation>
        <location evidence="2">Nucleus</location>
    </subcellularLocation>
</comment>
<organism evidence="15 16">
    <name type="scientific">Gambusia affinis</name>
    <name type="common">Western mosquitofish</name>
    <name type="synonym">Heterandria affinis</name>
    <dbReference type="NCBI Taxonomy" id="33528"/>
    <lineage>
        <taxon>Eukaryota</taxon>
        <taxon>Metazoa</taxon>
        <taxon>Chordata</taxon>
        <taxon>Craniata</taxon>
        <taxon>Vertebrata</taxon>
        <taxon>Euteleostomi</taxon>
        <taxon>Actinopterygii</taxon>
        <taxon>Neopterygii</taxon>
        <taxon>Teleostei</taxon>
        <taxon>Neoteleostei</taxon>
        <taxon>Acanthomorphata</taxon>
        <taxon>Ovalentaria</taxon>
        <taxon>Atherinomorphae</taxon>
        <taxon>Cyprinodontiformes</taxon>
        <taxon>Poeciliidae</taxon>
        <taxon>Poeciliinae</taxon>
        <taxon>Gambusia</taxon>
    </lineage>
</organism>
<reference evidence="15 16" key="1">
    <citation type="journal article" date="2018" name="G3 (Bethesda)">
        <title>A High-Quality Reference Genome for the Invasive Mosquitofish Gambusia affinis Using a Chicago Library.</title>
        <authorList>
            <person name="Hoffberg S.L."/>
            <person name="Troendle N.J."/>
            <person name="Glenn T.C."/>
            <person name="Mahmud O."/>
            <person name="Louha S."/>
            <person name="Chalopin D."/>
            <person name="Bennetzen J.L."/>
            <person name="Mauricio R."/>
        </authorList>
    </citation>
    <scope>NUCLEOTIDE SEQUENCE [LARGE SCALE GENOMIC DNA]</scope>
    <source>
        <strain evidence="15">NE01/NJP1002.9</strain>
        <tissue evidence="15">Muscle</tissue>
    </source>
</reference>
<dbReference type="GO" id="GO:0016791">
    <property type="term" value="F:phosphatase activity"/>
    <property type="evidence" value="ECO:0007669"/>
    <property type="project" value="InterPro"/>
</dbReference>
<dbReference type="Pfam" id="PF13242">
    <property type="entry name" value="Hydrolase_like"/>
    <property type="match status" value="1"/>
</dbReference>
<dbReference type="GO" id="GO:0046872">
    <property type="term" value="F:metal ion binding"/>
    <property type="evidence" value="ECO:0007669"/>
    <property type="project" value="UniProtKB-KW"/>
</dbReference>
<feature type="non-terminal residue" evidence="15">
    <location>
        <position position="582"/>
    </location>
</feature>
<dbReference type="FunFam" id="3.40.50.1000:FF:000051">
    <property type="entry name" value="Phospholysine phosphohistidine inorganic pyrophosphate phosphatase"/>
    <property type="match status" value="1"/>
</dbReference>
<dbReference type="InterPro" id="IPR036412">
    <property type="entry name" value="HAD-like_sf"/>
</dbReference>
<protein>
    <recommendedName>
        <fullName evidence="12">Phospholysine phosphohistidine inorganic pyrophosphate phosphatase</fullName>
        <ecNumber evidence="5">3.6.1.1</ecNumber>
    </recommendedName>
</protein>
<evidence type="ECO:0000256" key="13">
    <source>
        <dbReference type="ARBA" id="ARBA00047820"/>
    </source>
</evidence>
<accession>A0A315VQI8</accession>
<comment type="function">
    <text evidence="11">Phosphatase that hydrolyzes imidodiphosphate, 3-phosphohistidine and 6-phospholysine. Has broad substrate specificity and can also hydrolyze inorganic diphosphate, but with lower efficiency.</text>
</comment>
<evidence type="ECO:0000256" key="9">
    <source>
        <dbReference type="ARBA" id="ARBA00022842"/>
    </source>
</evidence>
<dbReference type="STRING" id="33528.ENSGAFP00000015239"/>
<evidence type="ECO:0000256" key="5">
    <source>
        <dbReference type="ARBA" id="ARBA00012146"/>
    </source>
</evidence>
<keyword evidence="10" id="KW-0539">Nucleus</keyword>
<evidence type="ECO:0000256" key="8">
    <source>
        <dbReference type="ARBA" id="ARBA00022801"/>
    </source>
</evidence>
<dbReference type="GO" id="GO:0005829">
    <property type="term" value="C:cytosol"/>
    <property type="evidence" value="ECO:0007669"/>
    <property type="project" value="TreeGrafter"/>
</dbReference>
<dbReference type="AlphaFoldDB" id="A0A315VQI8"/>
<dbReference type="Pfam" id="PF13344">
    <property type="entry name" value="Hydrolase_6"/>
    <property type="match status" value="1"/>
</dbReference>
<comment type="cofactor">
    <cofactor evidence="1">
        <name>Mg(2+)</name>
        <dbReference type="ChEBI" id="CHEBI:18420"/>
    </cofactor>
</comment>
<dbReference type="Proteomes" id="UP000250572">
    <property type="component" value="Unassembled WGS sequence"/>
</dbReference>
<keyword evidence="9" id="KW-0460">Magnesium</keyword>
<evidence type="ECO:0000256" key="4">
    <source>
        <dbReference type="ARBA" id="ARBA00007958"/>
    </source>
</evidence>
<keyword evidence="6" id="KW-0963">Cytoplasm</keyword>